<organism evidence="1 2">
    <name type="scientific">Breznakiella homolactica</name>
    <dbReference type="NCBI Taxonomy" id="2798577"/>
    <lineage>
        <taxon>Bacteria</taxon>
        <taxon>Pseudomonadati</taxon>
        <taxon>Spirochaetota</taxon>
        <taxon>Spirochaetia</taxon>
        <taxon>Spirochaetales</taxon>
        <taxon>Breznakiellaceae</taxon>
        <taxon>Breznakiella</taxon>
    </lineage>
</organism>
<dbReference type="AlphaFoldDB" id="A0A7T7XNE2"/>
<keyword evidence="2" id="KW-1185">Reference proteome</keyword>
<name>A0A7T7XNE2_9SPIR</name>
<dbReference type="KEGG" id="bhc:JFL75_01130"/>
<dbReference type="EMBL" id="CP067089">
    <property type="protein sequence ID" value="QQO09554.1"/>
    <property type="molecule type" value="Genomic_DNA"/>
</dbReference>
<evidence type="ECO:0000313" key="2">
    <source>
        <dbReference type="Proteomes" id="UP000595917"/>
    </source>
</evidence>
<dbReference type="PANTHER" id="PTHR30217:SF10">
    <property type="entry name" value="23S RRNA 5-HYDROXYCYTIDINE C2501 SYNTHASE"/>
    <property type="match status" value="1"/>
</dbReference>
<sequence length="700" mass="78514">MKKAELLAPAGSPEALDAAVGEGADAVYLGLKNFNARMRTSNFAYSQFEGAVRNLHRQNRKIYVTVNTVFEQREADRLYQLLKYLSSVGPDGIIVQDLGTAKMARDNFPGLKLHASTQMNIASARGTNLLSKYGFSRVVLARELTLEEIRDIREKTNMELEVFVHGALCVSSSGLCLFSSYLGGKSANRGMCTQACRRLYNDQENRGYYFSPSDLQLLELIPSLVDAGVTSFKIEGRMKSAEYVGTVVSAYRRVLDGLDGDREAAISEGLKVLQNDFARSKTLFYFNGGSPENWLNASQDGGTGIPLGNILKVKGREARRRGLISWGSWMPGPGDSVRFHRADDTERKSHKITETERDGSGNLWISIPEGFDIGDSVYLIQTKAMGKRYAPVVPRDLSAFRRMPGRDKAPLPVFPPAPKKSSELFPEGMYVGVSTADDLFIVQSQRPIRVMLEYTRRNVSVLLADPKQPVPFSPGEIILVLDPYFPQSMDHVLAEEIPRLLEAGYRQYVVNNLGHFSYFRNTDAKLIAGPYLYVFNRWAQSFISDLGTDAIVSPLENNRQNLEKTILRERRRDVFIPVFAYPALFRIRSSLGNVYDFRNFTDSRNENFTLITGDEGSRIIPEKPFSIVDKIPFLKEAGFSRFIVDFSGPRLRKKDYKDVMDAVKNGTPLPNITRFNWKDGFFSNSESPGENRQSGNNRGG</sequence>
<accession>A0A7T7XNE2</accession>
<gene>
    <name evidence="1" type="ORF">JFL75_01130</name>
</gene>
<dbReference type="InterPro" id="IPR001539">
    <property type="entry name" value="Peptidase_U32"/>
</dbReference>
<proteinExistence type="predicted"/>
<dbReference type="RefSeq" id="WP_215626857.1">
    <property type="nucleotide sequence ID" value="NZ_CP067089.2"/>
</dbReference>
<dbReference type="Pfam" id="PF01136">
    <property type="entry name" value="Peptidase_U32"/>
    <property type="match status" value="1"/>
</dbReference>
<dbReference type="InterPro" id="IPR051454">
    <property type="entry name" value="RNA/ubiquinone_mod_enzymes"/>
</dbReference>
<reference evidence="1" key="1">
    <citation type="submission" date="2021-01" db="EMBL/GenBank/DDBJ databases">
        <title>Description of Breznakiella homolactica.</title>
        <authorList>
            <person name="Song Y."/>
            <person name="Brune A."/>
        </authorList>
    </citation>
    <scope>NUCLEOTIDE SEQUENCE</scope>
    <source>
        <strain evidence="1">RmG30</strain>
    </source>
</reference>
<dbReference type="Proteomes" id="UP000595917">
    <property type="component" value="Chromosome"/>
</dbReference>
<dbReference type="PANTHER" id="PTHR30217">
    <property type="entry name" value="PEPTIDASE U32 FAMILY"/>
    <property type="match status" value="1"/>
</dbReference>
<protein>
    <submittedName>
        <fullName evidence="1">U32 family peptidase</fullName>
    </submittedName>
</protein>
<evidence type="ECO:0000313" key="1">
    <source>
        <dbReference type="EMBL" id="QQO09554.1"/>
    </source>
</evidence>